<evidence type="ECO:0000256" key="7">
    <source>
        <dbReference type="ARBA" id="ARBA00022989"/>
    </source>
</evidence>
<dbReference type="AlphaFoldDB" id="A0A843X7D9"/>
<feature type="transmembrane region" description="Helical" evidence="9">
    <location>
        <begin position="197"/>
        <end position="216"/>
    </location>
</feature>
<comment type="pathway">
    <text evidence="2">Glycolipid biosynthesis; glycosylphosphatidylinositol-anchor biosynthesis.</text>
</comment>
<keyword evidence="6" id="KW-0256">Endoplasmic reticulum</keyword>
<dbReference type="Proteomes" id="UP000652761">
    <property type="component" value="Unassembled WGS sequence"/>
</dbReference>
<comment type="similarity">
    <text evidence="3">Belongs to the PIGU family.</text>
</comment>
<feature type="transmembrane region" description="Helical" evidence="9">
    <location>
        <begin position="130"/>
        <end position="146"/>
    </location>
</feature>
<evidence type="ECO:0000256" key="2">
    <source>
        <dbReference type="ARBA" id="ARBA00004687"/>
    </source>
</evidence>
<dbReference type="GO" id="GO:0006506">
    <property type="term" value="P:GPI anchor biosynthetic process"/>
    <property type="evidence" value="ECO:0007669"/>
    <property type="project" value="UniProtKB-UniPathway"/>
</dbReference>
<evidence type="ECO:0000256" key="8">
    <source>
        <dbReference type="ARBA" id="ARBA00023136"/>
    </source>
</evidence>
<feature type="transmembrane region" description="Helical" evidence="9">
    <location>
        <begin position="326"/>
        <end position="345"/>
    </location>
</feature>
<dbReference type="UniPathway" id="UPA00196"/>
<evidence type="ECO:0000256" key="5">
    <source>
        <dbReference type="ARBA" id="ARBA00022692"/>
    </source>
</evidence>
<dbReference type="PANTHER" id="PTHR13121:SF0">
    <property type="entry name" value="PHOSPHATIDYLINOSITOL GLYCAN ANCHOR BIOSYNTHESIS CLASS U PROTEIN"/>
    <property type="match status" value="1"/>
</dbReference>
<name>A0A843X7D9_COLES</name>
<evidence type="ECO:0008006" key="12">
    <source>
        <dbReference type="Google" id="ProtNLM"/>
    </source>
</evidence>
<keyword evidence="8 9" id="KW-0472">Membrane</keyword>
<keyword evidence="7 9" id="KW-1133">Transmembrane helix</keyword>
<dbReference type="PANTHER" id="PTHR13121">
    <property type="entry name" value="GPI TRANSAMIDASE COMPONENT PIG-U"/>
    <property type="match status" value="1"/>
</dbReference>
<evidence type="ECO:0000256" key="1">
    <source>
        <dbReference type="ARBA" id="ARBA00004477"/>
    </source>
</evidence>
<feature type="transmembrane region" description="Helical" evidence="9">
    <location>
        <begin position="294"/>
        <end position="314"/>
    </location>
</feature>
<evidence type="ECO:0000256" key="9">
    <source>
        <dbReference type="SAM" id="Phobius"/>
    </source>
</evidence>
<gene>
    <name evidence="10" type="ORF">Taro_046422</name>
</gene>
<keyword evidence="5 9" id="KW-0812">Transmembrane</keyword>
<evidence type="ECO:0000256" key="3">
    <source>
        <dbReference type="ARBA" id="ARBA00010026"/>
    </source>
</evidence>
<dbReference type="InterPro" id="IPR009600">
    <property type="entry name" value="PIG-U"/>
</dbReference>
<comment type="subcellular location">
    <subcellularLocation>
        <location evidence="1">Endoplasmic reticulum membrane</location>
        <topology evidence="1">Multi-pass membrane protein</topology>
    </subcellularLocation>
</comment>
<dbReference type="OrthoDB" id="549017at2759"/>
<comment type="caution">
    <text evidence="10">The sequence shown here is derived from an EMBL/GenBank/DDBJ whole genome shotgun (WGS) entry which is preliminary data.</text>
</comment>
<dbReference type="GO" id="GO:0042765">
    <property type="term" value="C:GPI-anchor transamidase complex"/>
    <property type="evidence" value="ECO:0007669"/>
    <property type="project" value="InterPro"/>
</dbReference>
<proteinExistence type="inferred from homology"/>
<evidence type="ECO:0000256" key="4">
    <source>
        <dbReference type="ARBA" id="ARBA00022502"/>
    </source>
</evidence>
<reference evidence="10" key="1">
    <citation type="submission" date="2017-07" db="EMBL/GenBank/DDBJ databases">
        <title>Taro Niue Genome Assembly and Annotation.</title>
        <authorList>
            <person name="Atibalentja N."/>
            <person name="Keating K."/>
            <person name="Fields C.J."/>
        </authorList>
    </citation>
    <scope>NUCLEOTIDE SEQUENCE</scope>
    <source>
        <strain evidence="10">Niue_2</strain>
        <tissue evidence="10">Leaf</tissue>
    </source>
</reference>
<evidence type="ECO:0000256" key="6">
    <source>
        <dbReference type="ARBA" id="ARBA00022824"/>
    </source>
</evidence>
<dbReference type="Pfam" id="PF06728">
    <property type="entry name" value="PIG-U"/>
    <property type="match status" value="2"/>
</dbReference>
<feature type="transmembrane region" description="Helical" evidence="9">
    <location>
        <begin position="21"/>
        <end position="40"/>
    </location>
</feature>
<keyword evidence="11" id="KW-1185">Reference proteome</keyword>
<accession>A0A843X7D9</accession>
<evidence type="ECO:0000313" key="10">
    <source>
        <dbReference type="EMBL" id="MQM13500.1"/>
    </source>
</evidence>
<dbReference type="EMBL" id="NMUH01005716">
    <property type="protein sequence ID" value="MQM13500.1"/>
    <property type="molecule type" value="Genomic_DNA"/>
</dbReference>
<evidence type="ECO:0000313" key="11">
    <source>
        <dbReference type="Proteomes" id="UP000652761"/>
    </source>
</evidence>
<organism evidence="10 11">
    <name type="scientific">Colocasia esculenta</name>
    <name type="common">Wild taro</name>
    <name type="synonym">Arum esculentum</name>
    <dbReference type="NCBI Taxonomy" id="4460"/>
    <lineage>
        <taxon>Eukaryota</taxon>
        <taxon>Viridiplantae</taxon>
        <taxon>Streptophyta</taxon>
        <taxon>Embryophyta</taxon>
        <taxon>Tracheophyta</taxon>
        <taxon>Spermatophyta</taxon>
        <taxon>Magnoliopsida</taxon>
        <taxon>Liliopsida</taxon>
        <taxon>Araceae</taxon>
        <taxon>Aroideae</taxon>
        <taxon>Colocasieae</taxon>
        <taxon>Colocasia</taxon>
    </lineage>
</organism>
<keyword evidence="4" id="KW-0337">GPI-anchor biosynthesis</keyword>
<protein>
    <recommendedName>
        <fullName evidence="12">Phosphatidylinositol glycan anchor biosynthesis class U protein</fullName>
    </recommendedName>
</protein>
<feature type="transmembrane region" description="Helical" evidence="9">
    <location>
        <begin position="228"/>
        <end position="248"/>
    </location>
</feature>
<dbReference type="GO" id="GO:0016255">
    <property type="term" value="P:attachment of GPI anchor to protein"/>
    <property type="evidence" value="ECO:0007669"/>
    <property type="project" value="InterPro"/>
</dbReference>
<sequence length="364" mass="40980">MLGRHMSNTPTLLVQLPSVPYRIELNLIFVIADFITAMLLRLTGQNLQLAYRQFLRSKKLLNLLETSRNVDAGDVASLVFLWNPFGILTCVGGCTSPIENLMIVLSLYGACSSLPSLSAFGWVIATHLSLYPAILIVPIILLLGYGPDSPPKKLFLLTSMKPARSHPLEQSHEQVSSVDNESELQVHHFSWQPVMSFILWSSIWSFYVLVLCSIFLKDFGSLSEMLKKSFFLIVFHINILFMILPLAIRLKHRPCFLAFVYIAISSMLKSYPSVGDSALYLGLLGLFVNELQDIRFSFFLFFGYIGVSLLSPVMHNLWIWRGTGNANFYFATGIAYACLQTLLVVESVNAVLNHDRMLRKQLTA</sequence>